<dbReference type="PROSITE" id="PS50801">
    <property type="entry name" value="STAS"/>
    <property type="match status" value="1"/>
</dbReference>
<organism evidence="8 9">
    <name type="scientific">Anaeroselena agilis</name>
    <dbReference type="NCBI Taxonomy" id="3063788"/>
    <lineage>
        <taxon>Bacteria</taxon>
        <taxon>Bacillati</taxon>
        <taxon>Bacillota</taxon>
        <taxon>Negativicutes</taxon>
        <taxon>Acetonemataceae</taxon>
        <taxon>Anaeroselena</taxon>
    </lineage>
</organism>
<accession>A0ABU3NW99</accession>
<dbReference type="EMBL" id="JAUOZS010000001">
    <property type="protein sequence ID" value="MDT8901095.1"/>
    <property type="molecule type" value="Genomic_DNA"/>
</dbReference>
<reference evidence="8 9" key="1">
    <citation type="submission" date="2023-07" db="EMBL/GenBank/DDBJ databases">
        <title>The novel representative of Negativicutes class, Anaeroselena agilis gen. nov. sp. nov.</title>
        <authorList>
            <person name="Prokofeva M.I."/>
            <person name="Elcheninov A.G."/>
            <person name="Klyukina A."/>
            <person name="Kublanov I.V."/>
            <person name="Frolov E.N."/>
            <person name="Podosokorskaya O.A."/>
        </authorList>
    </citation>
    <scope>NUCLEOTIDE SEQUENCE [LARGE SCALE GENOMIC DNA]</scope>
    <source>
        <strain evidence="8 9">4137-cl</strain>
    </source>
</reference>
<feature type="domain" description="STAS" evidence="7">
    <location>
        <begin position="1"/>
        <end position="111"/>
    </location>
</feature>
<comment type="caution">
    <text evidence="8">The sequence shown here is derived from an EMBL/GenBank/DDBJ whole genome shotgun (WGS) entry which is preliminary data.</text>
</comment>
<dbReference type="RefSeq" id="WP_413779620.1">
    <property type="nucleotide sequence ID" value="NZ_JAUOZS010000001.1"/>
</dbReference>
<dbReference type="NCBIfam" id="TIGR02886">
    <property type="entry name" value="spore_II_AA"/>
    <property type="match status" value="1"/>
</dbReference>
<evidence type="ECO:0000313" key="9">
    <source>
        <dbReference type="Proteomes" id="UP001254848"/>
    </source>
</evidence>
<dbReference type="InterPro" id="IPR003658">
    <property type="entry name" value="Anti-sigma_ant"/>
</dbReference>
<evidence type="ECO:0000256" key="1">
    <source>
        <dbReference type="ARBA" id="ARBA00001976"/>
    </source>
</evidence>
<evidence type="ECO:0000256" key="4">
    <source>
        <dbReference type="ARBA" id="ARBA00022553"/>
    </source>
</evidence>
<keyword evidence="5" id="KW-0749">Sporulation</keyword>
<evidence type="ECO:0000256" key="5">
    <source>
        <dbReference type="ARBA" id="ARBA00022969"/>
    </source>
</evidence>
<sequence>MNISTQVKQGILVVRVEGELDMHVAGEFRQKIDEALDAGDVRHVVLSLKGVTFVDSSGLGAILGRYKKISANGGLLLAANVRPQVNRVFELSGLLKIIRTFGTEAEALNSL</sequence>
<dbReference type="PANTHER" id="PTHR33495">
    <property type="entry name" value="ANTI-SIGMA FACTOR ANTAGONIST TM_1081-RELATED-RELATED"/>
    <property type="match status" value="1"/>
</dbReference>
<comment type="similarity">
    <text evidence="2 6">Belongs to the anti-sigma-factor antagonist family.</text>
</comment>
<name>A0ABU3NW99_9FIRM</name>
<dbReference type="SUPFAM" id="SSF52091">
    <property type="entry name" value="SpoIIaa-like"/>
    <property type="match status" value="1"/>
</dbReference>
<proteinExistence type="inferred from homology"/>
<dbReference type="InterPro" id="IPR002645">
    <property type="entry name" value="STAS_dom"/>
</dbReference>
<dbReference type="InterPro" id="IPR014237">
    <property type="entry name" value="Anti-sigma_F_ant"/>
</dbReference>
<evidence type="ECO:0000256" key="6">
    <source>
        <dbReference type="RuleBase" id="RU003749"/>
    </source>
</evidence>
<dbReference type="Proteomes" id="UP001254848">
    <property type="component" value="Unassembled WGS sequence"/>
</dbReference>
<evidence type="ECO:0000313" key="8">
    <source>
        <dbReference type="EMBL" id="MDT8901095.1"/>
    </source>
</evidence>
<gene>
    <name evidence="8" type="primary">spoIIAA</name>
    <name evidence="8" type="ORF">Q4T40_07590</name>
</gene>
<keyword evidence="4" id="KW-0597">Phosphoprotein</keyword>
<dbReference type="CDD" id="cd07043">
    <property type="entry name" value="STAS_anti-anti-sigma_factors"/>
    <property type="match status" value="1"/>
</dbReference>
<evidence type="ECO:0000256" key="3">
    <source>
        <dbReference type="ARBA" id="ARBA00020784"/>
    </source>
</evidence>
<comment type="function">
    <text evidence="1">In the phosphorylated form it could act as an anti-anti-sigma factor that counteracts SpoIIAB and thus releases sigma f from inhibition.</text>
</comment>
<dbReference type="Gene3D" id="3.30.750.24">
    <property type="entry name" value="STAS domain"/>
    <property type="match status" value="1"/>
</dbReference>
<evidence type="ECO:0000259" key="7">
    <source>
        <dbReference type="PROSITE" id="PS50801"/>
    </source>
</evidence>
<dbReference type="Pfam" id="PF01740">
    <property type="entry name" value="STAS"/>
    <property type="match status" value="1"/>
</dbReference>
<protein>
    <recommendedName>
        <fullName evidence="3 6">Anti-sigma F factor antagonist</fullName>
    </recommendedName>
    <alternativeName>
        <fullName evidence="6">Stage II sporulation protein</fullName>
    </alternativeName>
</protein>
<keyword evidence="9" id="KW-1185">Reference proteome</keyword>
<dbReference type="PANTHER" id="PTHR33495:SF2">
    <property type="entry name" value="ANTI-SIGMA FACTOR ANTAGONIST TM_1081-RELATED"/>
    <property type="match status" value="1"/>
</dbReference>
<dbReference type="InterPro" id="IPR036513">
    <property type="entry name" value="STAS_dom_sf"/>
</dbReference>
<dbReference type="NCBIfam" id="TIGR00377">
    <property type="entry name" value="ant_ant_sig"/>
    <property type="match status" value="1"/>
</dbReference>
<evidence type="ECO:0000256" key="2">
    <source>
        <dbReference type="ARBA" id="ARBA00009013"/>
    </source>
</evidence>